<accession>A0A4S8RKT9</accession>
<feature type="active site" evidence="9">
    <location>
        <position position="243"/>
    </location>
</feature>
<dbReference type="PANTHER" id="PTHR30349">
    <property type="entry name" value="PHAGE INTEGRASE-RELATED"/>
    <property type="match status" value="1"/>
</dbReference>
<keyword evidence="5 9" id="KW-0229">DNA integration</keyword>
<dbReference type="OrthoDB" id="9801717at2"/>
<evidence type="ECO:0000313" key="12">
    <source>
        <dbReference type="EMBL" id="THV59088.1"/>
    </source>
</evidence>
<dbReference type="Pfam" id="PF00589">
    <property type="entry name" value="Phage_integrase"/>
    <property type="match status" value="1"/>
</dbReference>
<feature type="active site" evidence="9">
    <location>
        <position position="266"/>
    </location>
</feature>
<dbReference type="PROSITE" id="PS51900">
    <property type="entry name" value="CB"/>
    <property type="match status" value="1"/>
</dbReference>
<keyword evidence="8 9" id="KW-0131">Cell cycle</keyword>
<dbReference type="Gene3D" id="1.10.150.130">
    <property type="match status" value="1"/>
</dbReference>
<evidence type="ECO:0000256" key="6">
    <source>
        <dbReference type="ARBA" id="ARBA00023125"/>
    </source>
</evidence>
<comment type="similarity">
    <text evidence="9">Belongs to the 'phage' integrase family. XerC subfamily.</text>
</comment>
<feature type="active site" evidence="9">
    <location>
        <position position="146"/>
    </location>
</feature>
<proteinExistence type="inferred from homology"/>
<comment type="caution">
    <text evidence="12">The sequence shown here is derived from an EMBL/GenBank/DDBJ whole genome shotgun (WGS) entry which is preliminary data.</text>
</comment>
<organism evidence="12 13">
    <name type="scientific">Flagellimonas alvinocaridis</name>
    <dbReference type="NCBI Taxonomy" id="2530200"/>
    <lineage>
        <taxon>Bacteria</taxon>
        <taxon>Pseudomonadati</taxon>
        <taxon>Bacteroidota</taxon>
        <taxon>Flavobacteriia</taxon>
        <taxon>Flavobacteriales</taxon>
        <taxon>Flavobacteriaceae</taxon>
        <taxon>Flagellimonas</taxon>
    </lineage>
</organism>
<evidence type="ECO:0000313" key="13">
    <source>
        <dbReference type="Proteomes" id="UP000310406"/>
    </source>
</evidence>
<evidence type="ECO:0000256" key="5">
    <source>
        <dbReference type="ARBA" id="ARBA00022908"/>
    </source>
</evidence>
<dbReference type="InterPro" id="IPR013762">
    <property type="entry name" value="Integrase-like_cat_sf"/>
</dbReference>
<dbReference type="GO" id="GO:0009037">
    <property type="term" value="F:tyrosine-based site-specific recombinase activity"/>
    <property type="evidence" value="ECO:0007669"/>
    <property type="project" value="UniProtKB-UniRule"/>
</dbReference>
<keyword evidence="2 9" id="KW-0963">Cytoplasm</keyword>
<dbReference type="GO" id="GO:0003677">
    <property type="term" value="F:DNA binding"/>
    <property type="evidence" value="ECO:0007669"/>
    <property type="project" value="UniProtKB-UniRule"/>
</dbReference>
<dbReference type="InterPro" id="IPR044068">
    <property type="entry name" value="CB"/>
</dbReference>
<dbReference type="PANTHER" id="PTHR30349:SF77">
    <property type="entry name" value="TYROSINE RECOMBINASE XERC"/>
    <property type="match status" value="1"/>
</dbReference>
<feature type="active site" evidence="9">
    <location>
        <position position="240"/>
    </location>
</feature>
<dbReference type="SUPFAM" id="SSF56349">
    <property type="entry name" value="DNA breaking-rejoining enzymes"/>
    <property type="match status" value="1"/>
</dbReference>
<evidence type="ECO:0000256" key="4">
    <source>
        <dbReference type="ARBA" id="ARBA00022829"/>
    </source>
</evidence>
<dbReference type="Gene3D" id="1.10.443.10">
    <property type="entry name" value="Intergrase catalytic core"/>
    <property type="match status" value="1"/>
</dbReference>
<dbReference type="AlphaFoldDB" id="A0A4S8RKT9"/>
<comment type="subunit">
    <text evidence="9">Forms a cyclic heterotetrameric complex composed of two molecules of XerC and two molecules of XerD.</text>
</comment>
<dbReference type="CDD" id="cd00798">
    <property type="entry name" value="INT_XerDC_C"/>
    <property type="match status" value="1"/>
</dbReference>
<evidence type="ECO:0000256" key="7">
    <source>
        <dbReference type="ARBA" id="ARBA00023172"/>
    </source>
</evidence>
<feature type="domain" description="Core-binding (CB)" evidence="11">
    <location>
        <begin position="1"/>
        <end position="84"/>
    </location>
</feature>
<feature type="active site" evidence="9">
    <location>
        <position position="170"/>
    </location>
</feature>
<dbReference type="InterPro" id="IPR004107">
    <property type="entry name" value="Integrase_SAM-like_N"/>
</dbReference>
<dbReference type="GO" id="GO:0051301">
    <property type="term" value="P:cell division"/>
    <property type="evidence" value="ECO:0007669"/>
    <property type="project" value="UniProtKB-KW"/>
</dbReference>
<dbReference type="InterPro" id="IPR023009">
    <property type="entry name" value="Tyrosine_recombinase_XerC/XerD"/>
</dbReference>
<sequence>MSVVAFTSYLRLEKNYSEHTVKAYERDIEEFSMFCKQDHQVESIDSMDYPIIRNWIVSLSNTGLSNRSINRKISSLQAYYKFLMKIGEIKSTPLAKHKALKTEKKVEVPFSEQEMDEILSEIPFEDNFEGMRDKLIIELLYTTGMRRTELVNLNLGAVDFSNATLKVLGKRNKERILPLLPATVELIKEYLIYRSRLQKIENPAFIFLTKEGAKIYETLVYRIINKYFSLVSPKVKKSPHILRHTFATHLLNGGADLNSVKELLGHSSLASTQVYTHNSIAELKKVHQKAHPRNKK</sequence>
<dbReference type="Proteomes" id="UP000310406">
    <property type="component" value="Unassembled WGS sequence"/>
</dbReference>
<dbReference type="RefSeq" id="WP_136566338.1">
    <property type="nucleotide sequence ID" value="NZ_SNTZ01000004.1"/>
</dbReference>
<keyword evidence="7 9" id="KW-0233">DNA recombination</keyword>
<keyword evidence="3 9" id="KW-0132">Cell division</keyword>
<evidence type="ECO:0000259" key="10">
    <source>
        <dbReference type="PROSITE" id="PS51898"/>
    </source>
</evidence>
<gene>
    <name evidence="9" type="primary">xerC</name>
    <name evidence="12" type="ORF">EZV76_09620</name>
</gene>
<evidence type="ECO:0000256" key="3">
    <source>
        <dbReference type="ARBA" id="ARBA00022618"/>
    </source>
</evidence>
<reference evidence="12 13" key="1">
    <citation type="submission" date="2019-03" db="EMBL/GenBank/DDBJ databases">
        <title>Muricauda SCR12 sp.nov, a marine bacterium isolated from Pacific Ocean:the Okinawa trough.</title>
        <authorList>
            <person name="Liu L."/>
        </authorList>
    </citation>
    <scope>NUCLEOTIDE SEQUENCE [LARGE SCALE GENOMIC DNA]</scope>
    <source>
        <strain evidence="12 13">SCR12</strain>
    </source>
</reference>
<evidence type="ECO:0000256" key="8">
    <source>
        <dbReference type="ARBA" id="ARBA00023306"/>
    </source>
</evidence>
<feature type="domain" description="Tyr recombinase" evidence="10">
    <location>
        <begin position="105"/>
        <end position="288"/>
    </location>
</feature>
<keyword evidence="13" id="KW-1185">Reference proteome</keyword>
<keyword evidence="6 9" id="KW-0238">DNA-binding</keyword>
<dbReference type="InterPro" id="IPR011010">
    <property type="entry name" value="DNA_brk_join_enz"/>
</dbReference>
<dbReference type="GO" id="GO:0006313">
    <property type="term" value="P:DNA transposition"/>
    <property type="evidence" value="ECO:0007669"/>
    <property type="project" value="UniProtKB-UniRule"/>
</dbReference>
<feature type="active site" description="O-(3'-phospho-DNA)-tyrosine intermediate" evidence="9">
    <location>
        <position position="275"/>
    </location>
</feature>
<comment type="subcellular location">
    <subcellularLocation>
        <location evidence="1 9">Cytoplasm</location>
    </subcellularLocation>
</comment>
<evidence type="ECO:0000259" key="11">
    <source>
        <dbReference type="PROSITE" id="PS51900"/>
    </source>
</evidence>
<evidence type="ECO:0000256" key="2">
    <source>
        <dbReference type="ARBA" id="ARBA00022490"/>
    </source>
</evidence>
<dbReference type="GO" id="GO:0007059">
    <property type="term" value="P:chromosome segregation"/>
    <property type="evidence" value="ECO:0007669"/>
    <property type="project" value="UniProtKB-UniRule"/>
</dbReference>
<dbReference type="HAMAP" id="MF_01808">
    <property type="entry name" value="Recomb_XerC_XerD"/>
    <property type="match status" value="1"/>
</dbReference>
<evidence type="ECO:0000256" key="9">
    <source>
        <dbReference type="HAMAP-Rule" id="MF_01808"/>
    </source>
</evidence>
<name>A0A4S8RKT9_9FLAO</name>
<dbReference type="InterPro" id="IPR010998">
    <property type="entry name" value="Integrase_recombinase_N"/>
</dbReference>
<keyword evidence="4 9" id="KW-0159">Chromosome partition</keyword>
<dbReference type="InterPro" id="IPR050090">
    <property type="entry name" value="Tyrosine_recombinase_XerCD"/>
</dbReference>
<protein>
    <recommendedName>
        <fullName evidence="9">Tyrosine recombinase XerC</fullName>
    </recommendedName>
</protein>
<dbReference type="Pfam" id="PF02899">
    <property type="entry name" value="Phage_int_SAM_1"/>
    <property type="match status" value="1"/>
</dbReference>
<dbReference type="EMBL" id="SNTZ01000004">
    <property type="protein sequence ID" value="THV59088.1"/>
    <property type="molecule type" value="Genomic_DNA"/>
</dbReference>
<evidence type="ECO:0000256" key="1">
    <source>
        <dbReference type="ARBA" id="ARBA00004496"/>
    </source>
</evidence>
<dbReference type="PROSITE" id="PS51898">
    <property type="entry name" value="TYR_RECOMBINASE"/>
    <property type="match status" value="1"/>
</dbReference>
<dbReference type="InterPro" id="IPR002104">
    <property type="entry name" value="Integrase_catalytic"/>
</dbReference>
<comment type="function">
    <text evidence="9">Site-specific tyrosine recombinase, which acts by catalyzing the cutting and rejoining of the recombining DNA molecules. The XerC-XerD complex is essential to convert dimers of the bacterial chromosome into monomers to permit their segregation at cell division. It also contributes to the segregational stability of plasmids.</text>
</comment>
<dbReference type="GO" id="GO:0005737">
    <property type="term" value="C:cytoplasm"/>
    <property type="evidence" value="ECO:0007669"/>
    <property type="project" value="UniProtKB-SubCell"/>
</dbReference>